<dbReference type="SMART" id="SM00360">
    <property type="entry name" value="RRM"/>
    <property type="match status" value="1"/>
</dbReference>
<comment type="caution">
    <text evidence="4">The sequence shown here is derived from an EMBL/GenBank/DDBJ whole genome shotgun (WGS) entry which is preliminary data.</text>
</comment>
<evidence type="ECO:0000256" key="2">
    <source>
        <dbReference type="SAM" id="MobiDB-lite"/>
    </source>
</evidence>
<accession>A0A369JPY0</accession>
<dbReference type="EMBL" id="LUEZ02000049">
    <property type="protein sequence ID" value="RDB22597.1"/>
    <property type="molecule type" value="Genomic_DNA"/>
</dbReference>
<reference evidence="4" key="1">
    <citation type="submission" date="2018-04" db="EMBL/GenBank/DDBJ databases">
        <title>Whole genome sequencing of Hypsizygus marmoreus.</title>
        <authorList>
            <person name="Choi I.-G."/>
            <person name="Min B."/>
            <person name="Kim J.-G."/>
            <person name="Kim S."/>
            <person name="Oh Y.-L."/>
            <person name="Kong W.-S."/>
            <person name="Park H."/>
            <person name="Jeong J."/>
            <person name="Song E.-S."/>
        </authorList>
    </citation>
    <scope>NUCLEOTIDE SEQUENCE [LARGE SCALE GENOMIC DNA]</scope>
    <source>
        <strain evidence="4">51987-8</strain>
    </source>
</reference>
<dbReference type="InterPro" id="IPR035979">
    <property type="entry name" value="RBD_domain_sf"/>
</dbReference>
<dbReference type="GO" id="GO:0003723">
    <property type="term" value="F:RNA binding"/>
    <property type="evidence" value="ECO:0007669"/>
    <property type="project" value="UniProtKB-UniRule"/>
</dbReference>
<dbReference type="Gene3D" id="3.30.70.330">
    <property type="match status" value="1"/>
</dbReference>
<evidence type="ECO:0000313" key="5">
    <source>
        <dbReference type="Proteomes" id="UP000076154"/>
    </source>
</evidence>
<evidence type="ECO:0000256" key="1">
    <source>
        <dbReference type="PROSITE-ProRule" id="PRU00176"/>
    </source>
</evidence>
<evidence type="ECO:0000313" key="4">
    <source>
        <dbReference type="EMBL" id="RDB22597.1"/>
    </source>
</evidence>
<dbReference type="CDD" id="cd00590">
    <property type="entry name" value="RRM_SF"/>
    <property type="match status" value="1"/>
</dbReference>
<sequence length="225" mass="24930">MRFAWSSSELAAPSKAPRNARASSKRPSTSQHKRTGKLLAVQNARRREKARTGVAKPPVKHTSKVGEIFFVYVANLKPWITKDVLEKEFSHCGEIKQIIFRCSRGRAVTNGFPIAGGPLSPRDRQYATIEFRESKAAYLALSLNGVRIHGCQIVVTSVAADLPEVQDIIYSRLGTAYEQQGRVNPLKARAGKAKAIPLEKTQAEIDPQQSDRHRLFGFSFAKCVA</sequence>
<feature type="domain" description="RRM" evidence="3">
    <location>
        <begin position="69"/>
        <end position="160"/>
    </location>
</feature>
<feature type="compositionally biased region" description="Polar residues" evidence="2">
    <location>
        <begin position="21"/>
        <end position="30"/>
    </location>
</feature>
<dbReference type="AlphaFoldDB" id="A0A369JPY0"/>
<name>A0A369JPY0_HYPMA</name>
<feature type="region of interest" description="Disordered" evidence="2">
    <location>
        <begin position="1"/>
        <end position="57"/>
    </location>
</feature>
<proteinExistence type="predicted"/>
<evidence type="ECO:0000259" key="3">
    <source>
        <dbReference type="PROSITE" id="PS50102"/>
    </source>
</evidence>
<protein>
    <recommendedName>
        <fullName evidence="3">RRM domain-containing protein</fullName>
    </recommendedName>
</protein>
<keyword evidence="1" id="KW-0694">RNA-binding</keyword>
<dbReference type="Proteomes" id="UP000076154">
    <property type="component" value="Unassembled WGS sequence"/>
</dbReference>
<dbReference type="InParanoid" id="A0A369JPY0"/>
<keyword evidence="5" id="KW-1185">Reference proteome</keyword>
<organism evidence="4 5">
    <name type="scientific">Hypsizygus marmoreus</name>
    <name type="common">White beech mushroom</name>
    <name type="synonym">Agaricus marmoreus</name>
    <dbReference type="NCBI Taxonomy" id="39966"/>
    <lineage>
        <taxon>Eukaryota</taxon>
        <taxon>Fungi</taxon>
        <taxon>Dikarya</taxon>
        <taxon>Basidiomycota</taxon>
        <taxon>Agaricomycotina</taxon>
        <taxon>Agaricomycetes</taxon>
        <taxon>Agaricomycetidae</taxon>
        <taxon>Agaricales</taxon>
        <taxon>Tricholomatineae</taxon>
        <taxon>Lyophyllaceae</taxon>
        <taxon>Hypsizygus</taxon>
    </lineage>
</organism>
<dbReference type="PROSITE" id="PS50102">
    <property type="entry name" value="RRM"/>
    <property type="match status" value="1"/>
</dbReference>
<dbReference type="OrthoDB" id="4726at2759"/>
<dbReference type="STRING" id="39966.A0A369JPY0"/>
<dbReference type="SUPFAM" id="SSF54928">
    <property type="entry name" value="RNA-binding domain, RBD"/>
    <property type="match status" value="1"/>
</dbReference>
<gene>
    <name evidence="4" type="ORF">Hypma_010263</name>
</gene>
<dbReference type="InterPro" id="IPR000504">
    <property type="entry name" value="RRM_dom"/>
</dbReference>
<dbReference type="InterPro" id="IPR012677">
    <property type="entry name" value="Nucleotide-bd_a/b_plait_sf"/>
</dbReference>